<dbReference type="GO" id="GO:0008380">
    <property type="term" value="P:RNA splicing"/>
    <property type="evidence" value="ECO:0007669"/>
    <property type="project" value="UniProtKB-KW"/>
</dbReference>
<evidence type="ECO:0000256" key="4">
    <source>
        <dbReference type="ARBA" id="ARBA00023187"/>
    </source>
</evidence>
<keyword evidence="5" id="KW-0539">Nucleus</keyword>
<sequence length="193" mass="23061">MNQNFDVLCYLDKITEDELKNAKYLIEQEINELGNLNNFSYTKGSIQSKIIPYSTEKNSQSNYFNDKYFIDNILCDNNNIQDQISIKKLYNQGLSKIGNTYEHLKIYYDNLELLKEYGEDLWIKYLDILKNNQKYLQIYEKHLSKSIQDININRKNQQIEFATSKLDPLLRELEQIHRENIKLILLLKSIDFK</sequence>
<dbReference type="RefSeq" id="XP_067067817.1">
    <property type="nucleotide sequence ID" value="XM_067211094.1"/>
</dbReference>
<dbReference type="GO" id="GO:0005681">
    <property type="term" value="C:spliceosomal complex"/>
    <property type="evidence" value="ECO:0007669"/>
    <property type="project" value="UniProtKB-KW"/>
</dbReference>
<name>A0A1J4MRA7_9CRYT</name>
<keyword evidence="2" id="KW-0507">mRNA processing</keyword>
<evidence type="ECO:0000313" key="7">
    <source>
        <dbReference type="Proteomes" id="UP000186804"/>
    </source>
</evidence>
<evidence type="ECO:0000256" key="5">
    <source>
        <dbReference type="ARBA" id="ARBA00023242"/>
    </source>
</evidence>
<dbReference type="GO" id="GO:0006397">
    <property type="term" value="P:mRNA processing"/>
    <property type="evidence" value="ECO:0007669"/>
    <property type="project" value="UniProtKB-KW"/>
</dbReference>
<evidence type="ECO:0000256" key="1">
    <source>
        <dbReference type="ARBA" id="ARBA00004123"/>
    </source>
</evidence>
<keyword evidence="7" id="KW-1185">Reference proteome</keyword>
<dbReference type="EMBL" id="LRBS01000070">
    <property type="protein sequence ID" value="OII75971.1"/>
    <property type="molecule type" value="Genomic_DNA"/>
</dbReference>
<reference evidence="6 7" key="1">
    <citation type="submission" date="2016-10" db="EMBL/GenBank/DDBJ databases">
        <title>Reductive evolution of mitochondrial metabolism and differential evolution of invasion-related proteins in Cryptosporidium.</title>
        <authorList>
            <person name="Liu S."/>
            <person name="Roellig D.M."/>
            <person name="Guo Y."/>
            <person name="Li N."/>
            <person name="Frace M.A."/>
            <person name="Tang K."/>
            <person name="Zhang L."/>
            <person name="Feng Y."/>
            <person name="Xiao L."/>
        </authorList>
    </citation>
    <scope>NUCLEOTIDE SEQUENCE [LARGE SCALE GENOMIC DNA]</scope>
    <source>
        <strain evidence="6">30847</strain>
    </source>
</reference>
<comment type="subcellular location">
    <subcellularLocation>
        <location evidence="1">Nucleus</location>
    </subcellularLocation>
</comment>
<keyword evidence="4" id="KW-0508">mRNA splicing</keyword>
<gene>
    <name evidence="6" type="ORF">cand_008540</name>
</gene>
<dbReference type="VEuPathDB" id="CryptoDB:cand_008540"/>
<keyword evidence="3" id="KW-0747">Spliceosome</keyword>
<dbReference type="Pfam" id="PF05700">
    <property type="entry name" value="BCAS2"/>
    <property type="match status" value="1"/>
</dbReference>
<dbReference type="InterPro" id="IPR008409">
    <property type="entry name" value="SPF27"/>
</dbReference>
<organism evidence="6 7">
    <name type="scientific">Cryptosporidium andersoni</name>
    <dbReference type="NCBI Taxonomy" id="117008"/>
    <lineage>
        <taxon>Eukaryota</taxon>
        <taxon>Sar</taxon>
        <taxon>Alveolata</taxon>
        <taxon>Apicomplexa</taxon>
        <taxon>Conoidasida</taxon>
        <taxon>Coccidia</taxon>
        <taxon>Eucoccidiorida</taxon>
        <taxon>Eimeriorina</taxon>
        <taxon>Cryptosporidiidae</taxon>
        <taxon>Cryptosporidium</taxon>
    </lineage>
</organism>
<comment type="caution">
    <text evidence="6">The sequence shown here is derived from an EMBL/GenBank/DDBJ whole genome shotgun (WGS) entry which is preliminary data.</text>
</comment>
<proteinExistence type="predicted"/>
<dbReference type="GeneID" id="92365039"/>
<evidence type="ECO:0008006" key="8">
    <source>
        <dbReference type="Google" id="ProtNLM"/>
    </source>
</evidence>
<dbReference type="AlphaFoldDB" id="A0A1J4MRA7"/>
<evidence type="ECO:0000256" key="2">
    <source>
        <dbReference type="ARBA" id="ARBA00022664"/>
    </source>
</evidence>
<evidence type="ECO:0000313" key="6">
    <source>
        <dbReference type="EMBL" id="OII75971.1"/>
    </source>
</evidence>
<accession>A0A1J4MRA7</accession>
<dbReference type="OrthoDB" id="205794at2759"/>
<protein>
    <recommendedName>
        <fullName evidence="8">Pre-mRNA-splicing factor SPF27</fullName>
    </recommendedName>
</protein>
<dbReference type="Proteomes" id="UP000186804">
    <property type="component" value="Unassembled WGS sequence"/>
</dbReference>
<evidence type="ECO:0000256" key="3">
    <source>
        <dbReference type="ARBA" id="ARBA00022728"/>
    </source>
</evidence>